<evidence type="ECO:0000313" key="7">
    <source>
        <dbReference type="Proteomes" id="UP000450676"/>
    </source>
</evidence>
<dbReference type="Pfam" id="PF00034">
    <property type="entry name" value="Cytochrom_C"/>
    <property type="match status" value="1"/>
</dbReference>
<comment type="caution">
    <text evidence="6">The sequence shown here is derived from an EMBL/GenBank/DDBJ whole genome shotgun (WGS) entry which is preliminary data.</text>
</comment>
<dbReference type="GO" id="GO:0009055">
    <property type="term" value="F:electron transfer activity"/>
    <property type="evidence" value="ECO:0007669"/>
    <property type="project" value="InterPro"/>
</dbReference>
<dbReference type="GO" id="GO:0046872">
    <property type="term" value="F:metal ion binding"/>
    <property type="evidence" value="ECO:0007669"/>
    <property type="project" value="UniProtKB-KW"/>
</dbReference>
<gene>
    <name evidence="6" type="ORF">GTP77_05865</name>
</gene>
<dbReference type="GO" id="GO:0020037">
    <property type="term" value="F:heme binding"/>
    <property type="evidence" value="ECO:0007669"/>
    <property type="project" value="InterPro"/>
</dbReference>
<dbReference type="PROSITE" id="PS51007">
    <property type="entry name" value="CYTC"/>
    <property type="match status" value="1"/>
</dbReference>
<reference evidence="6 7" key="1">
    <citation type="submission" date="2019-12" db="EMBL/GenBank/DDBJ databases">
        <title>Novel species isolated from a subtropical stream in China.</title>
        <authorList>
            <person name="Lu H."/>
        </authorList>
    </citation>
    <scope>NUCLEOTIDE SEQUENCE [LARGE SCALE GENOMIC DNA]</scope>
    <source>
        <strain evidence="6 7">FT127W</strain>
    </source>
</reference>
<proteinExistence type="predicted"/>
<accession>A0A7X4HAT8</accession>
<evidence type="ECO:0000256" key="3">
    <source>
        <dbReference type="ARBA" id="ARBA00023004"/>
    </source>
</evidence>
<name>A0A7X4HAT8_9BURK</name>
<dbReference type="InterPro" id="IPR009056">
    <property type="entry name" value="Cyt_c-like_dom"/>
</dbReference>
<dbReference type="EMBL" id="WWCU01000004">
    <property type="protein sequence ID" value="MYN06860.1"/>
    <property type="molecule type" value="Genomic_DNA"/>
</dbReference>
<dbReference type="RefSeq" id="WP_161071244.1">
    <property type="nucleotide sequence ID" value="NZ_CP086370.1"/>
</dbReference>
<evidence type="ECO:0000256" key="2">
    <source>
        <dbReference type="ARBA" id="ARBA00022723"/>
    </source>
</evidence>
<sequence length="115" mass="11664">MALTLATLAGCGDDGPAGIPVPGGNAGVGRVLLERYHCAACHSIPGVEGAQGRTGPALDTFGRASYIAGDLPNSPDVLQRWIANPAAMKPGTAMPAMGVSPADARDMAAYLYTLR</sequence>
<dbReference type="Proteomes" id="UP000450676">
    <property type="component" value="Unassembled WGS sequence"/>
</dbReference>
<evidence type="ECO:0000256" key="1">
    <source>
        <dbReference type="ARBA" id="ARBA00022617"/>
    </source>
</evidence>
<dbReference type="InterPro" id="IPR036909">
    <property type="entry name" value="Cyt_c-like_dom_sf"/>
</dbReference>
<organism evidence="6 7">
    <name type="scientific">Pseudoduganella aquatica</name>
    <dbReference type="NCBI Taxonomy" id="2660641"/>
    <lineage>
        <taxon>Bacteria</taxon>
        <taxon>Pseudomonadati</taxon>
        <taxon>Pseudomonadota</taxon>
        <taxon>Betaproteobacteria</taxon>
        <taxon>Burkholderiales</taxon>
        <taxon>Oxalobacteraceae</taxon>
        <taxon>Telluria group</taxon>
        <taxon>Pseudoduganella</taxon>
    </lineage>
</organism>
<evidence type="ECO:0000259" key="5">
    <source>
        <dbReference type="PROSITE" id="PS51007"/>
    </source>
</evidence>
<dbReference type="AlphaFoldDB" id="A0A7X4HAT8"/>
<dbReference type="SUPFAM" id="SSF46626">
    <property type="entry name" value="Cytochrome c"/>
    <property type="match status" value="1"/>
</dbReference>
<protein>
    <submittedName>
        <fullName evidence="6">C-type cytochrome</fullName>
    </submittedName>
</protein>
<feature type="domain" description="Cytochrome c" evidence="5">
    <location>
        <begin position="24"/>
        <end position="115"/>
    </location>
</feature>
<keyword evidence="2 4" id="KW-0479">Metal-binding</keyword>
<dbReference type="Gene3D" id="1.10.760.10">
    <property type="entry name" value="Cytochrome c-like domain"/>
    <property type="match status" value="1"/>
</dbReference>
<keyword evidence="7" id="KW-1185">Reference proteome</keyword>
<evidence type="ECO:0000313" key="6">
    <source>
        <dbReference type="EMBL" id="MYN06860.1"/>
    </source>
</evidence>
<keyword evidence="3 4" id="KW-0408">Iron</keyword>
<keyword evidence="1 4" id="KW-0349">Heme</keyword>
<evidence type="ECO:0000256" key="4">
    <source>
        <dbReference type="PROSITE-ProRule" id="PRU00433"/>
    </source>
</evidence>